<gene>
    <name evidence="2" type="ORF">C7437_105166</name>
</gene>
<dbReference type="SUPFAM" id="SSF82549">
    <property type="entry name" value="DAK1/DegV-like"/>
    <property type="match status" value="1"/>
</dbReference>
<dbReference type="GO" id="GO:0008289">
    <property type="term" value="F:lipid binding"/>
    <property type="evidence" value="ECO:0007669"/>
    <property type="project" value="UniProtKB-KW"/>
</dbReference>
<sequence length="282" mass="31414">MTKKIAWITDTAALLDETFIKEHNVHVLPLNIVFKEGTFKETVDMTHDEFYDKLRDAKVHPKTSQPAIGEMVKLFEDLKKQGYDCAVAVHVSSGLSGTFASSHSASQMADFKVYTIDSKIGSYPMVKMIEIGQKLIENGTDVEEVVEHIENMTKNSELSFIPSSLNQLHKSGRVSGTQAFLSSLLNIKVVISFDNGSVVMKEKVRGNKRAKKYVTDLLRSDMKKANVPEVAVINCNNPRDAETWHEELLQEFPELKVIVLPLSACVGVHAGEGTTGLSWVRY</sequence>
<dbReference type="PANTHER" id="PTHR33434">
    <property type="entry name" value="DEGV DOMAIN-CONTAINING PROTEIN DR_1986-RELATED"/>
    <property type="match status" value="1"/>
</dbReference>
<organism evidence="2 3">
    <name type="scientific">Psychrobacillus insolitus</name>
    <dbReference type="NCBI Taxonomy" id="1461"/>
    <lineage>
        <taxon>Bacteria</taxon>
        <taxon>Bacillati</taxon>
        <taxon>Bacillota</taxon>
        <taxon>Bacilli</taxon>
        <taxon>Bacillales</taxon>
        <taxon>Bacillaceae</taxon>
        <taxon>Psychrobacillus</taxon>
    </lineage>
</organism>
<dbReference type="RefSeq" id="WP_111440002.1">
    <property type="nucleotide sequence ID" value="NZ_QKZI01000005.1"/>
</dbReference>
<dbReference type="Proteomes" id="UP000248646">
    <property type="component" value="Unassembled WGS sequence"/>
</dbReference>
<evidence type="ECO:0000313" key="3">
    <source>
        <dbReference type="Proteomes" id="UP000248646"/>
    </source>
</evidence>
<dbReference type="OrthoDB" id="9775494at2"/>
<keyword evidence="1" id="KW-0446">Lipid-binding</keyword>
<evidence type="ECO:0000313" key="2">
    <source>
        <dbReference type="EMBL" id="PZX03969.1"/>
    </source>
</evidence>
<dbReference type="PROSITE" id="PS51482">
    <property type="entry name" value="DEGV"/>
    <property type="match status" value="1"/>
</dbReference>
<dbReference type="InterPro" id="IPR050270">
    <property type="entry name" value="DegV_domain_contain"/>
</dbReference>
<keyword evidence="3" id="KW-1185">Reference proteome</keyword>
<reference evidence="2 3" key="1">
    <citation type="submission" date="2018-06" db="EMBL/GenBank/DDBJ databases">
        <title>Genomic Encyclopedia of Type Strains, Phase IV (KMG-IV): sequencing the most valuable type-strain genomes for metagenomic binning, comparative biology and taxonomic classification.</title>
        <authorList>
            <person name="Goeker M."/>
        </authorList>
    </citation>
    <scope>NUCLEOTIDE SEQUENCE [LARGE SCALE GENOMIC DNA]</scope>
    <source>
        <strain evidence="2 3">DSM 5</strain>
    </source>
</reference>
<protein>
    <submittedName>
        <fullName evidence="2">DegV family protein with EDD domain</fullName>
    </submittedName>
</protein>
<dbReference type="Gene3D" id="3.30.1180.10">
    <property type="match status" value="1"/>
</dbReference>
<dbReference type="NCBIfam" id="TIGR00762">
    <property type="entry name" value="DegV"/>
    <property type="match status" value="1"/>
</dbReference>
<dbReference type="PANTHER" id="PTHR33434:SF2">
    <property type="entry name" value="FATTY ACID-BINDING PROTEIN TM_1468"/>
    <property type="match status" value="1"/>
</dbReference>
<dbReference type="Pfam" id="PF02645">
    <property type="entry name" value="DegV"/>
    <property type="match status" value="1"/>
</dbReference>
<proteinExistence type="predicted"/>
<accession>A0A2W7MEF2</accession>
<dbReference type="EMBL" id="QKZI01000005">
    <property type="protein sequence ID" value="PZX03969.1"/>
    <property type="molecule type" value="Genomic_DNA"/>
</dbReference>
<dbReference type="InterPro" id="IPR043168">
    <property type="entry name" value="DegV_C"/>
</dbReference>
<dbReference type="InterPro" id="IPR003797">
    <property type="entry name" value="DegV"/>
</dbReference>
<dbReference type="AlphaFoldDB" id="A0A2W7MEF2"/>
<evidence type="ECO:0000256" key="1">
    <source>
        <dbReference type="ARBA" id="ARBA00023121"/>
    </source>
</evidence>
<dbReference type="Gene3D" id="3.40.50.10170">
    <property type="match status" value="1"/>
</dbReference>
<name>A0A2W7MEF2_9BACI</name>
<comment type="caution">
    <text evidence="2">The sequence shown here is derived from an EMBL/GenBank/DDBJ whole genome shotgun (WGS) entry which is preliminary data.</text>
</comment>